<reference evidence="1" key="1">
    <citation type="journal article" date="2022" name="Int. J. Mol. Sci.">
        <title>Draft Genome of Tanacetum Coccineum: Genomic Comparison of Closely Related Tanacetum-Family Plants.</title>
        <authorList>
            <person name="Yamashiro T."/>
            <person name="Shiraishi A."/>
            <person name="Nakayama K."/>
            <person name="Satake H."/>
        </authorList>
    </citation>
    <scope>NUCLEOTIDE SEQUENCE</scope>
</reference>
<comment type="caution">
    <text evidence="1">The sequence shown here is derived from an EMBL/GenBank/DDBJ whole genome shotgun (WGS) entry which is preliminary data.</text>
</comment>
<sequence length="108" mass="12837">MSMASLHYKEETNWWFKEKEFYINKHSEPSDREAVRSQMQILSVISVKKKDFRNLSSKLILKTIPTHIFKNKLNHLPKTAKPDSKYYIQHVDKKTCDQKRGGRLTARD</sequence>
<protein>
    <submittedName>
        <fullName evidence="1">Uncharacterized protein</fullName>
    </submittedName>
</protein>
<reference evidence="1" key="2">
    <citation type="submission" date="2022-01" db="EMBL/GenBank/DDBJ databases">
        <authorList>
            <person name="Yamashiro T."/>
            <person name="Shiraishi A."/>
            <person name="Satake H."/>
            <person name="Nakayama K."/>
        </authorList>
    </citation>
    <scope>NUCLEOTIDE SEQUENCE</scope>
</reference>
<organism evidence="1 2">
    <name type="scientific">Tanacetum coccineum</name>
    <dbReference type="NCBI Taxonomy" id="301880"/>
    <lineage>
        <taxon>Eukaryota</taxon>
        <taxon>Viridiplantae</taxon>
        <taxon>Streptophyta</taxon>
        <taxon>Embryophyta</taxon>
        <taxon>Tracheophyta</taxon>
        <taxon>Spermatophyta</taxon>
        <taxon>Magnoliopsida</taxon>
        <taxon>eudicotyledons</taxon>
        <taxon>Gunneridae</taxon>
        <taxon>Pentapetalae</taxon>
        <taxon>asterids</taxon>
        <taxon>campanulids</taxon>
        <taxon>Asterales</taxon>
        <taxon>Asteraceae</taxon>
        <taxon>Asteroideae</taxon>
        <taxon>Anthemideae</taxon>
        <taxon>Anthemidinae</taxon>
        <taxon>Tanacetum</taxon>
    </lineage>
</organism>
<gene>
    <name evidence="1" type="ORF">Tco_0804789</name>
</gene>
<keyword evidence="2" id="KW-1185">Reference proteome</keyword>
<dbReference type="EMBL" id="BQNB010011993">
    <property type="protein sequence ID" value="GJS97821.1"/>
    <property type="molecule type" value="Genomic_DNA"/>
</dbReference>
<evidence type="ECO:0000313" key="2">
    <source>
        <dbReference type="Proteomes" id="UP001151760"/>
    </source>
</evidence>
<proteinExistence type="predicted"/>
<name>A0ABQ5A8C9_9ASTR</name>
<evidence type="ECO:0000313" key="1">
    <source>
        <dbReference type="EMBL" id="GJS97821.1"/>
    </source>
</evidence>
<accession>A0ABQ5A8C9</accession>
<dbReference type="Proteomes" id="UP001151760">
    <property type="component" value="Unassembled WGS sequence"/>
</dbReference>